<organism evidence="1 2">
    <name type="scientific">Rotaria socialis</name>
    <dbReference type="NCBI Taxonomy" id="392032"/>
    <lineage>
        <taxon>Eukaryota</taxon>
        <taxon>Metazoa</taxon>
        <taxon>Spiralia</taxon>
        <taxon>Gnathifera</taxon>
        <taxon>Rotifera</taxon>
        <taxon>Eurotatoria</taxon>
        <taxon>Bdelloidea</taxon>
        <taxon>Philodinida</taxon>
        <taxon>Philodinidae</taxon>
        <taxon>Rotaria</taxon>
    </lineage>
</organism>
<proteinExistence type="predicted"/>
<evidence type="ECO:0000313" key="2">
    <source>
        <dbReference type="Proteomes" id="UP000663869"/>
    </source>
</evidence>
<name>A0A818X3Q6_9BILA</name>
<accession>A0A818X3Q6</accession>
<dbReference type="Proteomes" id="UP000663869">
    <property type="component" value="Unassembled WGS sequence"/>
</dbReference>
<gene>
    <name evidence="1" type="ORF">FME351_LOCUS29875</name>
</gene>
<protein>
    <submittedName>
        <fullName evidence="1">Uncharacterized protein</fullName>
    </submittedName>
</protein>
<evidence type="ECO:0000313" key="1">
    <source>
        <dbReference type="EMBL" id="CAF3734225.1"/>
    </source>
</evidence>
<comment type="caution">
    <text evidence="1">The sequence shown here is derived from an EMBL/GenBank/DDBJ whole genome shotgun (WGS) entry which is preliminary data.</text>
</comment>
<dbReference type="AlphaFoldDB" id="A0A818X3Q6"/>
<sequence length="262" mass="30213">MVLVMNTDNTITTATVPHQINIQNQKYYLFATTSHIPGHFIGMKMCHDHKQDTVVDDLFKTSEGVHIVSRAFYNQSNARSRPVNSSQQTNIIDLFDPNLEFSQEQVFEEYIDDFLSEQDSPLSQNNDDDSDSISTNDDNIDTILIDQVDSELHSFTPISVKSAMLEFLQLIRQSQISKKQSEHFLSFIQSILPCPNQMPKNMNSLLKRLDVTNYFKKRTICILCEKELEKKQNLCNHCVKTEKKYNAHILDTVVSNLKLEFN</sequence>
<reference evidence="1" key="1">
    <citation type="submission" date="2021-02" db="EMBL/GenBank/DDBJ databases">
        <authorList>
            <person name="Nowell W R."/>
        </authorList>
    </citation>
    <scope>NUCLEOTIDE SEQUENCE</scope>
</reference>
<dbReference type="EMBL" id="CAJNYU010004224">
    <property type="protein sequence ID" value="CAF3734225.1"/>
    <property type="molecule type" value="Genomic_DNA"/>
</dbReference>